<comment type="catalytic activity">
    <reaction evidence="8">
        <text>L-seryl-[protein] + ATP = O-phospho-L-seryl-[protein] + ADP + H(+)</text>
        <dbReference type="Rhea" id="RHEA:17989"/>
        <dbReference type="Rhea" id="RHEA-COMP:9863"/>
        <dbReference type="Rhea" id="RHEA-COMP:11604"/>
        <dbReference type="ChEBI" id="CHEBI:15378"/>
        <dbReference type="ChEBI" id="CHEBI:29999"/>
        <dbReference type="ChEBI" id="CHEBI:30616"/>
        <dbReference type="ChEBI" id="CHEBI:83421"/>
        <dbReference type="ChEBI" id="CHEBI:456216"/>
        <dbReference type="EC" id="2.7.11.1"/>
    </reaction>
</comment>
<evidence type="ECO:0000256" key="2">
    <source>
        <dbReference type="ARBA" id="ARBA00022527"/>
    </source>
</evidence>
<comment type="caution">
    <text evidence="11">The sequence shown here is derived from an EMBL/GenBank/DDBJ whole genome shotgun (WGS) entry which is preliminary data.</text>
</comment>
<dbReference type="PANTHER" id="PTHR48012:SF10">
    <property type="entry name" value="FI20177P1"/>
    <property type="match status" value="1"/>
</dbReference>
<protein>
    <recommendedName>
        <fullName evidence="10">Protein kinase domain-containing protein</fullName>
    </recommendedName>
</protein>
<dbReference type="SUPFAM" id="SSF56112">
    <property type="entry name" value="Protein kinase-like (PK-like)"/>
    <property type="match status" value="1"/>
</dbReference>
<evidence type="ECO:0000256" key="4">
    <source>
        <dbReference type="ARBA" id="ARBA00022741"/>
    </source>
</evidence>
<keyword evidence="4" id="KW-0547">Nucleotide-binding</keyword>
<evidence type="ECO:0000256" key="9">
    <source>
        <dbReference type="SAM" id="MobiDB-lite"/>
    </source>
</evidence>
<dbReference type="InterPro" id="IPR000719">
    <property type="entry name" value="Prot_kinase_dom"/>
</dbReference>
<dbReference type="PROSITE" id="PS50011">
    <property type="entry name" value="PROTEIN_KINASE_DOM"/>
    <property type="match status" value="1"/>
</dbReference>
<dbReference type="PANTHER" id="PTHR48012">
    <property type="entry name" value="STERILE20-LIKE KINASE, ISOFORM B-RELATED"/>
    <property type="match status" value="1"/>
</dbReference>
<evidence type="ECO:0000256" key="3">
    <source>
        <dbReference type="ARBA" id="ARBA00022679"/>
    </source>
</evidence>
<evidence type="ECO:0000256" key="1">
    <source>
        <dbReference type="ARBA" id="ARBA00008874"/>
    </source>
</evidence>
<comment type="catalytic activity">
    <reaction evidence="7">
        <text>L-threonyl-[protein] + ATP = O-phospho-L-threonyl-[protein] + ADP + H(+)</text>
        <dbReference type="Rhea" id="RHEA:46608"/>
        <dbReference type="Rhea" id="RHEA-COMP:11060"/>
        <dbReference type="Rhea" id="RHEA-COMP:11605"/>
        <dbReference type="ChEBI" id="CHEBI:15378"/>
        <dbReference type="ChEBI" id="CHEBI:30013"/>
        <dbReference type="ChEBI" id="CHEBI:30616"/>
        <dbReference type="ChEBI" id="CHEBI:61977"/>
        <dbReference type="ChEBI" id="CHEBI:456216"/>
        <dbReference type="EC" id="2.7.11.1"/>
    </reaction>
</comment>
<dbReference type="InterPro" id="IPR050629">
    <property type="entry name" value="STE20/SPS1-PAK"/>
</dbReference>
<dbReference type="Pfam" id="PF00069">
    <property type="entry name" value="Pkinase"/>
    <property type="match status" value="1"/>
</dbReference>
<dbReference type="InterPro" id="IPR011009">
    <property type="entry name" value="Kinase-like_dom_sf"/>
</dbReference>
<evidence type="ECO:0000259" key="10">
    <source>
        <dbReference type="PROSITE" id="PS50011"/>
    </source>
</evidence>
<keyword evidence="6" id="KW-0067">ATP-binding</keyword>
<accession>A0ABR2IPU7</accession>
<evidence type="ECO:0000256" key="8">
    <source>
        <dbReference type="ARBA" id="ARBA00048679"/>
    </source>
</evidence>
<dbReference type="Gene3D" id="1.10.510.10">
    <property type="entry name" value="Transferase(Phosphotransferase) domain 1"/>
    <property type="match status" value="1"/>
</dbReference>
<keyword evidence="2" id="KW-0723">Serine/threonine-protein kinase</keyword>
<evidence type="ECO:0000256" key="6">
    <source>
        <dbReference type="ARBA" id="ARBA00022840"/>
    </source>
</evidence>
<keyword evidence="3" id="KW-0808">Transferase</keyword>
<gene>
    <name evidence="11" type="ORF">M9Y10_009544</name>
</gene>
<evidence type="ECO:0000313" key="12">
    <source>
        <dbReference type="Proteomes" id="UP001470230"/>
    </source>
</evidence>
<organism evidence="11 12">
    <name type="scientific">Tritrichomonas musculus</name>
    <dbReference type="NCBI Taxonomy" id="1915356"/>
    <lineage>
        <taxon>Eukaryota</taxon>
        <taxon>Metamonada</taxon>
        <taxon>Parabasalia</taxon>
        <taxon>Tritrichomonadida</taxon>
        <taxon>Tritrichomonadidae</taxon>
        <taxon>Tritrichomonas</taxon>
    </lineage>
</organism>
<evidence type="ECO:0000256" key="7">
    <source>
        <dbReference type="ARBA" id="ARBA00047899"/>
    </source>
</evidence>
<dbReference type="Proteomes" id="UP001470230">
    <property type="component" value="Unassembled WGS sequence"/>
</dbReference>
<reference evidence="11 12" key="1">
    <citation type="submission" date="2024-04" db="EMBL/GenBank/DDBJ databases">
        <title>Tritrichomonas musculus Genome.</title>
        <authorList>
            <person name="Alves-Ferreira E."/>
            <person name="Grigg M."/>
            <person name="Lorenzi H."/>
            <person name="Galac M."/>
        </authorList>
    </citation>
    <scope>NUCLEOTIDE SEQUENCE [LARGE SCALE GENOMIC DNA]</scope>
    <source>
        <strain evidence="11 12">EAF2021</strain>
    </source>
</reference>
<feature type="domain" description="Protein kinase" evidence="10">
    <location>
        <begin position="12"/>
        <end position="273"/>
    </location>
</feature>
<feature type="compositionally biased region" description="Basic and acidic residues" evidence="9">
    <location>
        <begin position="328"/>
        <end position="343"/>
    </location>
</feature>
<name>A0ABR2IPU7_9EUKA</name>
<evidence type="ECO:0000256" key="5">
    <source>
        <dbReference type="ARBA" id="ARBA00022777"/>
    </source>
</evidence>
<dbReference type="Gene3D" id="3.30.200.20">
    <property type="entry name" value="Phosphorylase Kinase, domain 1"/>
    <property type="match status" value="1"/>
</dbReference>
<proteinExistence type="inferred from homology"/>
<dbReference type="EMBL" id="JAPFFF010000015">
    <property type="protein sequence ID" value="KAK8866580.1"/>
    <property type="molecule type" value="Genomic_DNA"/>
</dbReference>
<keyword evidence="12" id="KW-1185">Reference proteome</keyword>
<keyword evidence="5" id="KW-0418">Kinase</keyword>
<evidence type="ECO:0000313" key="11">
    <source>
        <dbReference type="EMBL" id="KAK8866580.1"/>
    </source>
</evidence>
<comment type="similarity">
    <text evidence="1">Belongs to the protein kinase superfamily. STE Ser/Thr protein kinase family. STE20 subfamily.</text>
</comment>
<feature type="region of interest" description="Disordered" evidence="9">
    <location>
        <begin position="321"/>
        <end position="359"/>
    </location>
</feature>
<sequence length="368" mass="41529">MSNQFPLDSSQYQQLHCIGGSSDADIFLARCIPNNKLVAIKEYDLEATNIPISKISKEVSSWSTLTHPNAVKYYGSFTFGSKIWVIIECIDGGSLSDILKDFYPNGIQNEILIATIFQKVLLFLDYFHSQQQMHRNLKTNKILISMKGEVKICGFCDVSTLIQSGNRKTSRKSVLESSFYSAPEVIINEQTKHGYTQSADIWNLGIIAIEVATGKVPFYGMNPVEQIKAITSSNPPTLPSNFSSDFIDFVSQCLVKDPEKRATAHKLLKHNFIQQAKDEQYIETLLTSQLPPLIQRYEIRDQKKNAAVKENINAMAKRYDFDLPNAPSDHHSDDDSEKGKPKSLEIPSPRSSKRVKKGRFMISFVHPE</sequence>